<dbReference type="KEGG" id="cavi:CAV_1368"/>
<evidence type="ECO:0000256" key="1">
    <source>
        <dbReference type="ARBA" id="ARBA00004429"/>
    </source>
</evidence>
<feature type="domain" description="ABC transmembrane type-1" evidence="9">
    <location>
        <begin position="67"/>
        <end position="252"/>
    </location>
</feature>
<keyword evidence="4" id="KW-0997">Cell inner membrane</keyword>
<feature type="transmembrane region" description="Helical" evidence="8">
    <location>
        <begin position="102"/>
        <end position="123"/>
    </location>
</feature>
<name>A0A222MYR4_9BACT</name>
<evidence type="ECO:0000256" key="3">
    <source>
        <dbReference type="ARBA" id="ARBA00022475"/>
    </source>
</evidence>
<evidence type="ECO:0000256" key="7">
    <source>
        <dbReference type="ARBA" id="ARBA00023136"/>
    </source>
</evidence>
<dbReference type="Proteomes" id="UP000201169">
    <property type="component" value="Chromosome"/>
</dbReference>
<protein>
    <submittedName>
        <fullName evidence="10">Spermidine/putrescine ABC transporter, permease component</fullName>
    </submittedName>
</protein>
<dbReference type="SUPFAM" id="SSF161098">
    <property type="entry name" value="MetI-like"/>
    <property type="match status" value="1"/>
</dbReference>
<proteinExistence type="predicted"/>
<dbReference type="PROSITE" id="PS50928">
    <property type="entry name" value="ABC_TM1"/>
    <property type="match status" value="1"/>
</dbReference>
<keyword evidence="5 8" id="KW-0812">Transmembrane</keyword>
<keyword evidence="7 8" id="KW-0472">Membrane</keyword>
<feature type="transmembrane region" description="Helical" evidence="8">
    <location>
        <begin position="12"/>
        <end position="34"/>
    </location>
</feature>
<dbReference type="PANTHER" id="PTHR43357">
    <property type="entry name" value="INNER MEMBRANE ABC TRANSPORTER PERMEASE PROTEIN YDCV"/>
    <property type="match status" value="1"/>
</dbReference>
<dbReference type="GO" id="GO:0055085">
    <property type="term" value="P:transmembrane transport"/>
    <property type="evidence" value="ECO:0007669"/>
    <property type="project" value="InterPro"/>
</dbReference>
<evidence type="ECO:0000256" key="5">
    <source>
        <dbReference type="ARBA" id="ARBA00022692"/>
    </source>
</evidence>
<dbReference type="RefSeq" id="WP_094325780.1">
    <property type="nucleotide sequence ID" value="NZ_CP022347.1"/>
</dbReference>
<dbReference type="GO" id="GO:0005886">
    <property type="term" value="C:plasma membrane"/>
    <property type="evidence" value="ECO:0007669"/>
    <property type="project" value="UniProtKB-SubCell"/>
</dbReference>
<evidence type="ECO:0000256" key="6">
    <source>
        <dbReference type="ARBA" id="ARBA00022989"/>
    </source>
</evidence>
<gene>
    <name evidence="10" type="ORF">CAV_1368</name>
</gene>
<sequence>MKEKLSKSAKFYHYTILSLVFLFLALPILATFLYSLSSSWSVSVLPDSLTLKWYKMLFYDERFIYSLLRSLYVCLASLFLSFALIFPLVLVSNLYLKRLKPFINFLVLMPFAVPPIVTCVGLLELYSASLGAYILIFAYFTIALPFIYRALENAISGINLDELIASNAILGGSLLGAIFKLIIPSLRKGLLVAFFLSFSFLIGEFLYANILVGGAYETLQVYLYTIKNQSGHYSSALVMVYFSLIFIATFLASLLKDK</sequence>
<dbReference type="Gene3D" id="1.10.3720.10">
    <property type="entry name" value="MetI-like"/>
    <property type="match status" value="1"/>
</dbReference>
<keyword evidence="2" id="KW-0813">Transport</keyword>
<evidence type="ECO:0000256" key="8">
    <source>
        <dbReference type="SAM" id="Phobius"/>
    </source>
</evidence>
<keyword evidence="6 8" id="KW-1133">Transmembrane helix</keyword>
<dbReference type="OrthoDB" id="9782004at2"/>
<comment type="subcellular location">
    <subcellularLocation>
        <location evidence="1">Cell inner membrane</location>
        <topology evidence="1">Multi-pass membrane protein</topology>
    </subcellularLocation>
</comment>
<organism evidence="10 11">
    <name type="scientific">Campylobacter avium LMG 24591</name>
    <dbReference type="NCBI Taxonomy" id="522484"/>
    <lineage>
        <taxon>Bacteria</taxon>
        <taxon>Pseudomonadati</taxon>
        <taxon>Campylobacterota</taxon>
        <taxon>Epsilonproteobacteria</taxon>
        <taxon>Campylobacterales</taxon>
        <taxon>Campylobacteraceae</taxon>
        <taxon>Campylobacter</taxon>
    </lineage>
</organism>
<evidence type="ECO:0000256" key="2">
    <source>
        <dbReference type="ARBA" id="ARBA00022448"/>
    </source>
</evidence>
<dbReference type="InterPro" id="IPR035906">
    <property type="entry name" value="MetI-like_sf"/>
</dbReference>
<dbReference type="AlphaFoldDB" id="A0A222MYR4"/>
<keyword evidence="3" id="KW-1003">Cell membrane</keyword>
<feature type="transmembrane region" description="Helical" evidence="8">
    <location>
        <begin position="130"/>
        <end position="151"/>
    </location>
</feature>
<feature type="transmembrane region" description="Helical" evidence="8">
    <location>
        <begin position="236"/>
        <end position="255"/>
    </location>
</feature>
<keyword evidence="11" id="KW-1185">Reference proteome</keyword>
<accession>A0A222MYR4</accession>
<evidence type="ECO:0000256" key="4">
    <source>
        <dbReference type="ARBA" id="ARBA00022519"/>
    </source>
</evidence>
<feature type="transmembrane region" description="Helical" evidence="8">
    <location>
        <begin position="71"/>
        <end position="96"/>
    </location>
</feature>
<evidence type="ECO:0000259" key="9">
    <source>
        <dbReference type="PROSITE" id="PS50928"/>
    </source>
</evidence>
<dbReference type="EMBL" id="CP022347">
    <property type="protein sequence ID" value="ASQ30989.1"/>
    <property type="molecule type" value="Genomic_DNA"/>
</dbReference>
<dbReference type="CDD" id="cd06261">
    <property type="entry name" value="TM_PBP2"/>
    <property type="match status" value="1"/>
</dbReference>
<reference evidence="10 11" key="1">
    <citation type="submission" date="2017-07" db="EMBL/GenBank/DDBJ databases">
        <title>Analysis of two Campylobacter avium genomes and identification of a novel hippuricase gene.</title>
        <authorList>
            <person name="Miller W.G."/>
            <person name="Chapman M.H."/>
            <person name="Yee E."/>
            <person name="Revez J."/>
            <person name="Bono J.L."/>
            <person name="Rossi M."/>
        </authorList>
    </citation>
    <scope>NUCLEOTIDE SEQUENCE [LARGE SCALE GENOMIC DNA]</scope>
    <source>
        <strain evidence="10 11">LMG 24591</strain>
    </source>
</reference>
<evidence type="ECO:0000313" key="11">
    <source>
        <dbReference type="Proteomes" id="UP000201169"/>
    </source>
</evidence>
<feature type="transmembrane region" description="Helical" evidence="8">
    <location>
        <begin position="163"/>
        <end position="183"/>
    </location>
</feature>
<dbReference type="PANTHER" id="PTHR43357:SF4">
    <property type="entry name" value="INNER MEMBRANE ABC TRANSPORTER PERMEASE PROTEIN YDCV"/>
    <property type="match status" value="1"/>
</dbReference>
<dbReference type="InterPro" id="IPR000515">
    <property type="entry name" value="MetI-like"/>
</dbReference>
<evidence type="ECO:0000313" key="10">
    <source>
        <dbReference type="EMBL" id="ASQ30989.1"/>
    </source>
</evidence>
<feature type="transmembrane region" description="Helical" evidence="8">
    <location>
        <begin position="190"/>
        <end position="216"/>
    </location>
</feature>